<evidence type="ECO:0000313" key="1">
    <source>
        <dbReference type="EMBL" id="BBO68608.1"/>
    </source>
</evidence>
<protein>
    <recommendedName>
        <fullName evidence="3">FlgD Ig-like domain-containing protein</fullName>
    </recommendedName>
</protein>
<keyword evidence="2" id="KW-1185">Reference proteome</keyword>
<dbReference type="AlphaFoldDB" id="A0A5K7YI38"/>
<dbReference type="EMBL" id="AP021874">
    <property type="protein sequence ID" value="BBO68608.1"/>
    <property type="molecule type" value="Genomic_DNA"/>
</dbReference>
<gene>
    <name evidence="1" type="ORF">DSCA_25380</name>
</gene>
<organism evidence="1 2">
    <name type="scientific">Desulfosarcina alkanivorans</name>
    <dbReference type="NCBI Taxonomy" id="571177"/>
    <lineage>
        <taxon>Bacteria</taxon>
        <taxon>Pseudomonadati</taxon>
        <taxon>Thermodesulfobacteriota</taxon>
        <taxon>Desulfobacteria</taxon>
        <taxon>Desulfobacterales</taxon>
        <taxon>Desulfosarcinaceae</taxon>
        <taxon>Desulfosarcina</taxon>
    </lineage>
</organism>
<dbReference type="Proteomes" id="UP000427906">
    <property type="component" value="Chromosome"/>
</dbReference>
<reference evidence="1 2" key="1">
    <citation type="submission" date="2019-11" db="EMBL/GenBank/DDBJ databases">
        <title>Comparative genomics of hydrocarbon-degrading Desulfosarcina strains.</title>
        <authorList>
            <person name="Watanabe M."/>
            <person name="Kojima H."/>
            <person name="Fukui M."/>
        </authorList>
    </citation>
    <scope>NUCLEOTIDE SEQUENCE [LARGE SCALE GENOMIC DNA]</scope>
    <source>
        <strain evidence="1 2">PL12</strain>
    </source>
</reference>
<accession>A0A5K7YI38</accession>
<proteinExistence type="predicted"/>
<name>A0A5K7YI38_9BACT</name>
<evidence type="ECO:0000313" key="2">
    <source>
        <dbReference type="Proteomes" id="UP000427906"/>
    </source>
</evidence>
<dbReference type="KEGG" id="dalk:DSCA_25380"/>
<sequence>MSAFICDLNGRIVKTFFDREKGNPGTHEVTWDGRDDNGQLCPTGAYIPIIKVRSRQQGSEIYNPSETPWGLTLNGHDISYNAQTKQVSYRLDQPALCQMRIGEKEGGPAYISLFGWVPRSQGDYHAAWDGKDVNGLIEVWKKEHFEIYLDAFSLPENSILLNGSNPRSYNYKGLKKRFPIKPPVGSTINLHALHQREFCHDMLLNAAFKSGKKTADGIPIIEGQAELQVFAGKDVNLRQLEREKFELYIFVDGKMLIESPHPSLPASQTIDTTTISNGDRIFTINLRTFEDHLGIFSFKVRVDN</sequence>
<dbReference type="Gene3D" id="2.60.40.4070">
    <property type="match status" value="1"/>
</dbReference>
<evidence type="ECO:0008006" key="3">
    <source>
        <dbReference type="Google" id="ProtNLM"/>
    </source>
</evidence>